<name>A0A376AGR8_9HYPH</name>
<sequence>MHQHSDILITLIKERAMKTSVLALSALVIGLSVALSVKAASQSSDRPDAAVVLQPEAQAAGWRVEAALQQEPQDVVTNRPVDVFAPRPIPENRLNIRRVGPRFFPDPTHALDLGR</sequence>
<accession>A0A376AGR8</accession>
<organism evidence="1 2">
    <name type="scientific">Ciceribacter selenitireducens ATCC BAA-1503</name>
    <dbReference type="NCBI Taxonomy" id="1336235"/>
    <lineage>
        <taxon>Bacteria</taxon>
        <taxon>Pseudomonadati</taxon>
        <taxon>Pseudomonadota</taxon>
        <taxon>Alphaproteobacteria</taxon>
        <taxon>Hyphomicrobiales</taxon>
        <taxon>Rhizobiaceae</taxon>
        <taxon>Ciceribacter</taxon>
    </lineage>
</organism>
<reference evidence="2" key="1">
    <citation type="submission" date="2018-07" db="EMBL/GenBank/DDBJ databases">
        <authorList>
            <person name="Peiro R."/>
            <person name="Begona"/>
            <person name="Cbmso G."/>
            <person name="Lopez M."/>
            <person name="Gonzalez S."/>
        </authorList>
    </citation>
    <scope>NUCLEOTIDE SEQUENCE [LARGE SCALE GENOMIC DNA]</scope>
</reference>
<evidence type="ECO:0000313" key="2">
    <source>
        <dbReference type="Proteomes" id="UP000254764"/>
    </source>
</evidence>
<protein>
    <submittedName>
        <fullName evidence="1">Uncharacterized protein</fullName>
    </submittedName>
</protein>
<dbReference type="AlphaFoldDB" id="A0A376AGR8"/>
<evidence type="ECO:0000313" key="1">
    <source>
        <dbReference type="EMBL" id="SSC66914.1"/>
    </source>
</evidence>
<gene>
    <name evidence="1" type="ORF">RHIZ70_2622</name>
</gene>
<dbReference type="EMBL" id="UEYP01000003">
    <property type="protein sequence ID" value="SSC66914.1"/>
    <property type="molecule type" value="Genomic_DNA"/>
</dbReference>
<proteinExistence type="predicted"/>
<dbReference type="STRING" id="1336235.GCA_000518785_02160"/>
<dbReference type="Proteomes" id="UP000254764">
    <property type="component" value="Unassembled WGS sequence"/>
</dbReference>
<keyword evidence="2" id="KW-1185">Reference proteome</keyword>